<dbReference type="AlphaFoldDB" id="A0AA86VBY7"/>
<organism evidence="1 2">
    <name type="scientific">Sphenostylis stenocarpa</name>
    <dbReference type="NCBI Taxonomy" id="92480"/>
    <lineage>
        <taxon>Eukaryota</taxon>
        <taxon>Viridiplantae</taxon>
        <taxon>Streptophyta</taxon>
        <taxon>Embryophyta</taxon>
        <taxon>Tracheophyta</taxon>
        <taxon>Spermatophyta</taxon>
        <taxon>Magnoliopsida</taxon>
        <taxon>eudicotyledons</taxon>
        <taxon>Gunneridae</taxon>
        <taxon>Pentapetalae</taxon>
        <taxon>rosids</taxon>
        <taxon>fabids</taxon>
        <taxon>Fabales</taxon>
        <taxon>Fabaceae</taxon>
        <taxon>Papilionoideae</taxon>
        <taxon>50 kb inversion clade</taxon>
        <taxon>NPAAA clade</taxon>
        <taxon>indigoferoid/millettioid clade</taxon>
        <taxon>Phaseoleae</taxon>
        <taxon>Sphenostylis</taxon>
    </lineage>
</organism>
<name>A0AA86VBY7_9FABA</name>
<gene>
    <name evidence="1" type="ORF">AYBTSS11_LOCUS3625</name>
</gene>
<dbReference type="Gramene" id="rna-AYBTSS11_LOCUS3625">
    <property type="protein sequence ID" value="CAJ1916849.1"/>
    <property type="gene ID" value="gene-AYBTSS11_LOCUS3625"/>
</dbReference>
<sequence>MESILARCHVIFIKTIVHTSAFVREEQHRLRFLDNRLLSRGYVIGSPSLSQISLKLVRSS</sequence>
<dbReference type="Proteomes" id="UP001189624">
    <property type="component" value="Chromosome 1"/>
</dbReference>
<dbReference type="EMBL" id="OY731398">
    <property type="protein sequence ID" value="CAJ1916849.1"/>
    <property type="molecule type" value="Genomic_DNA"/>
</dbReference>
<accession>A0AA86VBY7</accession>
<proteinExistence type="predicted"/>
<protein>
    <submittedName>
        <fullName evidence="1">Uncharacterized protein</fullName>
    </submittedName>
</protein>
<keyword evidence="2" id="KW-1185">Reference proteome</keyword>
<evidence type="ECO:0000313" key="2">
    <source>
        <dbReference type="Proteomes" id="UP001189624"/>
    </source>
</evidence>
<evidence type="ECO:0000313" key="1">
    <source>
        <dbReference type="EMBL" id="CAJ1916849.1"/>
    </source>
</evidence>
<reference evidence="1" key="1">
    <citation type="submission" date="2023-10" db="EMBL/GenBank/DDBJ databases">
        <authorList>
            <person name="Domelevo Entfellner J.-B."/>
        </authorList>
    </citation>
    <scope>NUCLEOTIDE SEQUENCE</scope>
</reference>